<keyword evidence="1" id="KW-0479">Metal-binding</keyword>
<accession>A0A1V9Y2S5</accession>
<proteinExistence type="predicted"/>
<dbReference type="OrthoDB" id="6417347at2759"/>
<keyword evidence="2" id="KW-0677">Repeat</keyword>
<dbReference type="Proteomes" id="UP000192247">
    <property type="component" value="Unassembled WGS sequence"/>
</dbReference>
<keyword evidence="4" id="KW-0862">Zinc</keyword>
<dbReference type="PROSITE" id="PS50157">
    <property type="entry name" value="ZINC_FINGER_C2H2_2"/>
    <property type="match status" value="5"/>
</dbReference>
<evidence type="ECO:0000256" key="5">
    <source>
        <dbReference type="PROSITE-ProRule" id="PRU00042"/>
    </source>
</evidence>
<feature type="domain" description="C2H2-type" evidence="7">
    <location>
        <begin position="704"/>
        <end position="731"/>
    </location>
</feature>
<feature type="domain" description="C2H2-type" evidence="7">
    <location>
        <begin position="126"/>
        <end position="153"/>
    </location>
</feature>
<dbReference type="PANTHER" id="PTHR24379">
    <property type="entry name" value="KRAB AND ZINC FINGER DOMAIN-CONTAINING"/>
    <property type="match status" value="1"/>
</dbReference>
<feature type="compositionally biased region" description="Polar residues" evidence="6">
    <location>
        <begin position="1054"/>
        <end position="1072"/>
    </location>
</feature>
<reference evidence="8 9" key="1">
    <citation type="journal article" date="2017" name="Gigascience">
        <title>Draft genome of the honey bee ectoparasitic mite, Tropilaelaps mercedesae, is shaped by the parasitic life history.</title>
        <authorList>
            <person name="Dong X."/>
            <person name="Armstrong S.D."/>
            <person name="Xia D."/>
            <person name="Makepeace B.L."/>
            <person name="Darby A.C."/>
            <person name="Kadowaki T."/>
        </authorList>
    </citation>
    <scope>NUCLEOTIDE SEQUENCE [LARGE SCALE GENOMIC DNA]</scope>
    <source>
        <strain evidence="8">Wuxi-XJTLU</strain>
    </source>
</reference>
<dbReference type="PROSITE" id="PS00028">
    <property type="entry name" value="ZINC_FINGER_C2H2_1"/>
    <property type="match status" value="6"/>
</dbReference>
<dbReference type="InParanoid" id="A0A1V9Y2S5"/>
<feature type="region of interest" description="Disordered" evidence="6">
    <location>
        <begin position="622"/>
        <end position="646"/>
    </location>
</feature>
<organism evidence="8 9">
    <name type="scientific">Tropilaelaps mercedesae</name>
    <dbReference type="NCBI Taxonomy" id="418985"/>
    <lineage>
        <taxon>Eukaryota</taxon>
        <taxon>Metazoa</taxon>
        <taxon>Ecdysozoa</taxon>
        <taxon>Arthropoda</taxon>
        <taxon>Chelicerata</taxon>
        <taxon>Arachnida</taxon>
        <taxon>Acari</taxon>
        <taxon>Parasitiformes</taxon>
        <taxon>Mesostigmata</taxon>
        <taxon>Gamasina</taxon>
        <taxon>Dermanyssoidea</taxon>
        <taxon>Laelapidae</taxon>
        <taxon>Tropilaelaps</taxon>
    </lineage>
</organism>
<evidence type="ECO:0000256" key="3">
    <source>
        <dbReference type="ARBA" id="ARBA00022771"/>
    </source>
</evidence>
<evidence type="ECO:0000313" key="9">
    <source>
        <dbReference type="Proteomes" id="UP000192247"/>
    </source>
</evidence>
<feature type="region of interest" description="Disordered" evidence="6">
    <location>
        <begin position="456"/>
        <end position="494"/>
    </location>
</feature>
<dbReference type="STRING" id="418985.A0A1V9Y2S5"/>
<protein>
    <submittedName>
        <fullName evidence="8">Zinc finger protein-like</fullName>
    </submittedName>
</protein>
<evidence type="ECO:0000256" key="1">
    <source>
        <dbReference type="ARBA" id="ARBA00022723"/>
    </source>
</evidence>
<dbReference type="InterPro" id="IPR013087">
    <property type="entry name" value="Znf_C2H2_type"/>
</dbReference>
<feature type="compositionally biased region" description="Low complexity" evidence="6">
    <location>
        <begin position="1097"/>
        <end position="1110"/>
    </location>
</feature>
<feature type="region of interest" description="Disordered" evidence="6">
    <location>
        <begin position="1033"/>
        <end position="1134"/>
    </location>
</feature>
<dbReference type="SUPFAM" id="SSF57667">
    <property type="entry name" value="beta-beta-alpha zinc fingers"/>
    <property type="match status" value="3"/>
</dbReference>
<evidence type="ECO:0000256" key="4">
    <source>
        <dbReference type="ARBA" id="ARBA00022833"/>
    </source>
</evidence>
<dbReference type="AlphaFoldDB" id="A0A1V9Y2S5"/>
<dbReference type="SMART" id="SM00355">
    <property type="entry name" value="ZnF_C2H2"/>
    <property type="match status" value="16"/>
</dbReference>
<feature type="compositionally biased region" description="Polar residues" evidence="6">
    <location>
        <begin position="456"/>
        <end position="467"/>
    </location>
</feature>
<gene>
    <name evidence="8" type="ORF">BIW11_02465</name>
</gene>
<evidence type="ECO:0000256" key="6">
    <source>
        <dbReference type="SAM" id="MobiDB-lite"/>
    </source>
</evidence>
<dbReference type="InterPro" id="IPR036236">
    <property type="entry name" value="Znf_C2H2_sf"/>
</dbReference>
<dbReference type="PANTHER" id="PTHR24379:SF121">
    <property type="entry name" value="C2H2-TYPE DOMAIN-CONTAINING PROTEIN"/>
    <property type="match status" value="1"/>
</dbReference>
<dbReference type="EMBL" id="MNPL01000463">
    <property type="protein sequence ID" value="OQR79993.1"/>
    <property type="molecule type" value="Genomic_DNA"/>
</dbReference>
<feature type="domain" description="C2H2-type" evidence="7">
    <location>
        <begin position="370"/>
        <end position="397"/>
    </location>
</feature>
<evidence type="ECO:0000259" key="7">
    <source>
        <dbReference type="PROSITE" id="PS50157"/>
    </source>
</evidence>
<dbReference type="Gene3D" id="3.30.160.60">
    <property type="entry name" value="Classic Zinc Finger"/>
    <property type="match status" value="8"/>
</dbReference>
<evidence type="ECO:0000313" key="8">
    <source>
        <dbReference type="EMBL" id="OQR79993.1"/>
    </source>
</evidence>
<feature type="compositionally biased region" description="Low complexity" evidence="6">
    <location>
        <begin position="624"/>
        <end position="634"/>
    </location>
</feature>
<keyword evidence="3 5" id="KW-0863">Zinc-finger</keyword>
<feature type="compositionally biased region" description="Basic and acidic residues" evidence="6">
    <location>
        <begin position="1118"/>
        <end position="1134"/>
    </location>
</feature>
<name>A0A1V9Y2S5_9ACAR</name>
<evidence type="ECO:0000256" key="2">
    <source>
        <dbReference type="ARBA" id="ARBA00022737"/>
    </source>
</evidence>
<sequence length="1235" mass="138280">MIQQLQKKEQQRASAVAAATQGGALKCGHCEYTCDHKDIMLGHLGAHADVLPFICSKCGLANKWHHTAWIHLQQFHRDEQVTLKDIHLQLDYRQNGEVFQMADPSLIVNPVLAIAPNSEVSLIRQLRCSRCPYHTVQKSNMQRHREGHARARPDIMRYKCPYCDFWQETRRSIQRHMALHPEHVKRGTQGVLDTNGMDQDLSSSGLGLNSILGDVSPPRAGDNAESMILSSDMAEVNAPKFRCDACPYMTTANSQFIYHKQFHRYNPKAKFKCDKCSYWATHAHLITQHARVHQEGTPDQKFPEGSWLPPAEIAVTTEASASDRIRSFRVVKNGIVLKMHKCRFCPLMNRRKANVRYHELLHGESASGRYTCHLCSYRTHSQGVLGNHMKIHVPQRARRDDAGVEMIEEIEDDSSDEEGAAEGSASTAVPVMAKIKYNCSAVESELFNLLQSRQNGSNSLTSAVPSTTEEDSVPRGLKPHTPSQASGLARVKKTPKTDPYVRRSDGLITFQSKVNLRKWIACPECPALFMNPTEYSRHLDHHRYSDKFHCSQCSYSMNKYVFVAQHEQVHTEDYMIKKLGYCHRPTKGAGDHKHTLKDNVPTSFPSPASVASEMQNNSKNTIASVSSGQNSSNSTTYKIMSKSQQVSSPVKKQAPILQSSSSFHVVLSEDASANYSSEEYSIALLMAELHESKAVFEGVANAAYKCSTCPAAFANQAVQRFHANLHRSPARRLKCHVCTYSIDESANMAAHAQLHYSRHHITKPSIKQCPKCPATFTKQNFFEGHLLRHGSGERYRCEHCDFATNKSDIISRHRVLHRQSDEAEFVTANLGCEDTLDANSQLSMSTLFRNASVPQTLIEDVGPMTLESIMKTPEPEQLEEERRMYACTACPYTHSRKDGMQHHMKRHITPQTLICAHCPFTVNNPTTLREHVKIHFVSPKIVRPQAFLHYDDLRIKLEDGELLFEDRGPLDATRFFPDSIPELIDESPDLLVEYIETDVFAAVNNLLDDVCADRRRMEREVSSSSIYGSIVRRSSSLRASQDEPPSKRFKLTRGSLSNGDSCDSRSGSSTPRKMSVEENDLQANGPGNDFNDDSEASNSNSLSVNCVSKSETNSDTPAEVKHELNDSAELKDDDSILNKSDDVETFQQVPDSAADQDSESGQGDLLVDGERNVETNNLHNGAEDNSSALYHNGKNIPNGDDDVDELESDARGEKEHAQEVLNTIVSHVAQSMLHV</sequence>
<comment type="caution">
    <text evidence="8">The sequence shown here is derived from an EMBL/GenBank/DDBJ whole genome shotgun (WGS) entry which is preliminary data.</text>
</comment>
<feature type="region of interest" description="Disordered" evidence="6">
    <location>
        <begin position="1175"/>
        <end position="1215"/>
    </location>
</feature>
<feature type="domain" description="C2H2-type" evidence="7">
    <location>
        <begin position="548"/>
        <end position="575"/>
    </location>
</feature>
<feature type="compositionally biased region" description="Polar residues" evidence="6">
    <location>
        <begin position="1175"/>
        <end position="1189"/>
    </location>
</feature>
<keyword evidence="9" id="KW-1185">Reference proteome</keyword>
<dbReference type="GO" id="GO:0008270">
    <property type="term" value="F:zinc ion binding"/>
    <property type="evidence" value="ECO:0007669"/>
    <property type="project" value="UniProtKB-KW"/>
</dbReference>
<feature type="domain" description="C2H2-type" evidence="7">
    <location>
        <begin position="271"/>
        <end position="298"/>
    </location>
</feature>